<dbReference type="Proteomes" id="UP001595912">
    <property type="component" value="Unassembled WGS sequence"/>
</dbReference>
<keyword evidence="1" id="KW-0472">Membrane</keyword>
<keyword evidence="1" id="KW-1133">Transmembrane helix</keyword>
<evidence type="ECO:0008006" key="4">
    <source>
        <dbReference type="Google" id="ProtNLM"/>
    </source>
</evidence>
<sequence length="267" mass="27619">MTSTLLRAVLLPRFLAALAVALVVAFVVAPPVLAGGVGDPGHLAGAFRAAFTGFWRAGGADLTPDLDRLVDSWFRYHVAKAVIAALLLAVLVALGARLWKAYRTSGGAAVTITGAAVTMLALFSLTVLMANVQGAAAPFASLLPMLVDSPADAALTGTLDQIRQQLAGADDLRSPALAVITDDYAWYHTVMAVLATLVALALVTLSVVSWRRFAAARSRDRRVARAAAAFGVLMALSTLAVAVVAVANTTVAADPLPGLRGFFDGGW</sequence>
<keyword evidence="3" id="KW-1185">Reference proteome</keyword>
<feature type="transmembrane region" description="Helical" evidence="1">
    <location>
        <begin position="108"/>
        <end position="130"/>
    </location>
</feature>
<comment type="caution">
    <text evidence="2">The sequence shown here is derived from an EMBL/GenBank/DDBJ whole genome shotgun (WGS) entry which is preliminary data.</text>
</comment>
<feature type="transmembrane region" description="Helical" evidence="1">
    <location>
        <begin position="226"/>
        <end position="247"/>
    </location>
</feature>
<keyword evidence="1" id="KW-0812">Transmembrane</keyword>
<feature type="transmembrane region" description="Helical" evidence="1">
    <location>
        <begin position="74"/>
        <end position="96"/>
    </location>
</feature>
<protein>
    <recommendedName>
        <fullName evidence="4">Tat (Twin-arginine translocation) pathway signal sequence</fullName>
    </recommendedName>
</protein>
<organism evidence="2 3">
    <name type="scientific">Dactylosporangium cerinum</name>
    <dbReference type="NCBI Taxonomy" id="1434730"/>
    <lineage>
        <taxon>Bacteria</taxon>
        <taxon>Bacillati</taxon>
        <taxon>Actinomycetota</taxon>
        <taxon>Actinomycetes</taxon>
        <taxon>Micromonosporales</taxon>
        <taxon>Micromonosporaceae</taxon>
        <taxon>Dactylosporangium</taxon>
    </lineage>
</organism>
<name>A0ABV9WBB7_9ACTN</name>
<gene>
    <name evidence="2" type="ORF">ACFPIJ_45425</name>
</gene>
<evidence type="ECO:0000313" key="3">
    <source>
        <dbReference type="Proteomes" id="UP001595912"/>
    </source>
</evidence>
<dbReference type="RefSeq" id="WP_380125547.1">
    <property type="nucleotide sequence ID" value="NZ_JBHSIU010000068.1"/>
</dbReference>
<accession>A0ABV9WBB7</accession>
<evidence type="ECO:0000256" key="1">
    <source>
        <dbReference type="SAM" id="Phobius"/>
    </source>
</evidence>
<evidence type="ECO:0000313" key="2">
    <source>
        <dbReference type="EMBL" id="MFC5005061.1"/>
    </source>
</evidence>
<feature type="transmembrane region" description="Helical" evidence="1">
    <location>
        <begin position="184"/>
        <end position="205"/>
    </location>
</feature>
<dbReference type="EMBL" id="JBHSIU010000068">
    <property type="protein sequence ID" value="MFC5005061.1"/>
    <property type="molecule type" value="Genomic_DNA"/>
</dbReference>
<proteinExistence type="predicted"/>
<reference evidence="3" key="1">
    <citation type="journal article" date="2019" name="Int. J. Syst. Evol. Microbiol.">
        <title>The Global Catalogue of Microorganisms (GCM) 10K type strain sequencing project: providing services to taxonomists for standard genome sequencing and annotation.</title>
        <authorList>
            <consortium name="The Broad Institute Genomics Platform"/>
            <consortium name="The Broad Institute Genome Sequencing Center for Infectious Disease"/>
            <person name="Wu L."/>
            <person name="Ma J."/>
        </authorList>
    </citation>
    <scope>NUCLEOTIDE SEQUENCE [LARGE SCALE GENOMIC DNA]</scope>
    <source>
        <strain evidence="3">CGMCC 4.7152</strain>
    </source>
</reference>